<dbReference type="Proteomes" id="UP000659654">
    <property type="component" value="Unassembled WGS sequence"/>
</dbReference>
<feature type="compositionally biased region" description="Basic and acidic residues" evidence="7">
    <location>
        <begin position="730"/>
        <end position="742"/>
    </location>
</feature>
<dbReference type="InterPro" id="IPR036443">
    <property type="entry name" value="Znf_RanBP2_sf"/>
</dbReference>
<dbReference type="SUPFAM" id="SSF90209">
    <property type="entry name" value="Ran binding protein zinc finger-like"/>
    <property type="match status" value="1"/>
</dbReference>
<evidence type="ECO:0000313" key="10">
    <source>
        <dbReference type="Proteomes" id="UP000095284"/>
    </source>
</evidence>
<feature type="compositionally biased region" description="Low complexity" evidence="7">
    <location>
        <begin position="1"/>
        <end position="15"/>
    </location>
</feature>
<protein>
    <submittedName>
        <fullName evidence="9">(pine wood nematode) hypothetical protein</fullName>
    </submittedName>
    <submittedName>
        <fullName evidence="12">RanBP2-type domain-containing protein</fullName>
    </submittedName>
</protein>
<sequence>MSGYFNSGYNNNGRSFENRPYDQQQYPPATDEDWRSPNELNMADTYAQQPGQSWRNDSYGNNSGSVNEGNGRDWRSKDSQPDYSRPPPRFDDREQQNWRSYDSSTTSRNSQNDDDRDWRRNDYNDRRGPRDDRDRDYRDRSPRDDRDSWRRRDSRDRNYRRTPPRRSRSPPRREGRDANATNKIMLTTVPEAIDRDEMNIIISQHGFCPIDVRIIHKPTDTGTRSFGFIEFSTIDQAKEYMKYNNGFLKFPNNFNCRLEYAREPHAPDNSRLGNTAGGPADWNCSKCGINNFNRRENCFKCGINKRDSDDLEAKGYSMVGSEPCDTLLVRELPATANELGIIQAFSLYSSIPIQRVHLGASKRYCLMQMRSIDEASYFLQAFNRIVPQINNCVVIVSYSRVSLNKVLMADSVEQIKSQTGVSTSQVQKDPTNSAAMLAYNAIQMSKMGRAPNPNDRQTISTPLGVFPIYPKPDPRVLQLEPTTGYFYEPNTGFYYDPKTDYYYDPVTCQWCFWTTEFTTFIPCNGENPEIRMRLQQNEKNLREKEAQPEPTKTEDSFLNSPKVFDFDLIPPPSMSPRSCQSVTQHFLEESARRTRILSTNQRFQIFGISDEAPSKKWSGKSLAESLSTQEDDQKAQTTNVYNPIVRNLLKNAGSTPFERRKSGLNETFFSIHQLDTTYSPNFYAVNGVFNDTADQGESFKEAESLVDEKNPDFYIKNEEKVMDKVKNDQKMKKDVENLKNIEGEDSVENSQLKGNRSESKFDGNNNENSKRFEENDFSGNLNVTNSLLNYTEMEEECENIRNELEKPSKPLADQGFQGLAEDFTEDCPTPKLFRKITPKALFEAAKDDKENDHENQQRF</sequence>
<dbReference type="GO" id="GO:0003723">
    <property type="term" value="F:RNA binding"/>
    <property type="evidence" value="ECO:0007669"/>
    <property type="project" value="TreeGrafter"/>
</dbReference>
<keyword evidence="3 6" id="KW-0863">Zinc-finger</keyword>
<keyword evidence="2" id="KW-0479">Metal-binding</keyword>
<dbReference type="PANTHER" id="PTHR13948:SF3">
    <property type="entry name" value="FI21118P1"/>
    <property type="match status" value="1"/>
</dbReference>
<keyword evidence="5" id="KW-0539">Nucleus</keyword>
<dbReference type="GO" id="GO:0000398">
    <property type="term" value="P:mRNA splicing, via spliceosome"/>
    <property type="evidence" value="ECO:0007669"/>
    <property type="project" value="TreeGrafter"/>
</dbReference>
<evidence type="ECO:0000256" key="6">
    <source>
        <dbReference type="PROSITE-ProRule" id="PRU00322"/>
    </source>
</evidence>
<dbReference type="Proteomes" id="UP000582659">
    <property type="component" value="Unassembled WGS sequence"/>
</dbReference>
<feature type="compositionally biased region" description="Basic and acidic residues" evidence="7">
    <location>
        <begin position="111"/>
        <end position="159"/>
    </location>
</feature>
<feature type="compositionally biased region" description="Basic residues" evidence="7">
    <location>
        <begin position="160"/>
        <end position="170"/>
    </location>
</feature>
<dbReference type="GO" id="GO:0005634">
    <property type="term" value="C:nucleus"/>
    <property type="evidence" value="ECO:0007669"/>
    <property type="project" value="UniProtKB-SubCell"/>
</dbReference>
<dbReference type="WBParaSite" id="BXY_0054700.1">
    <property type="protein sequence ID" value="BXY_0054700.1"/>
    <property type="gene ID" value="BXY_0054700"/>
</dbReference>
<dbReference type="PROSITE" id="PS01358">
    <property type="entry name" value="ZF_RANBP2_1"/>
    <property type="match status" value="1"/>
</dbReference>
<dbReference type="PROSITE" id="PS50199">
    <property type="entry name" value="ZF_RANBP2_2"/>
    <property type="match status" value="1"/>
</dbReference>
<evidence type="ECO:0000256" key="1">
    <source>
        <dbReference type="ARBA" id="ARBA00004123"/>
    </source>
</evidence>
<dbReference type="PANTHER" id="PTHR13948">
    <property type="entry name" value="RNA-BINDING PROTEIN"/>
    <property type="match status" value="1"/>
</dbReference>
<evidence type="ECO:0000256" key="7">
    <source>
        <dbReference type="SAM" id="MobiDB-lite"/>
    </source>
</evidence>
<dbReference type="OrthoDB" id="29221at2759"/>
<dbReference type="InterPro" id="IPR041591">
    <property type="entry name" value="OCRE"/>
</dbReference>
<keyword evidence="11" id="KW-1185">Reference proteome</keyword>
<feature type="compositionally biased region" description="Polar residues" evidence="7">
    <location>
        <begin position="97"/>
        <end position="107"/>
    </location>
</feature>
<feature type="region of interest" description="Disordered" evidence="7">
    <location>
        <begin position="730"/>
        <end position="778"/>
    </location>
</feature>
<reference evidence="9" key="2">
    <citation type="submission" date="2020-09" db="EMBL/GenBank/DDBJ databases">
        <authorList>
            <person name="Kikuchi T."/>
        </authorList>
    </citation>
    <scope>NUCLEOTIDE SEQUENCE</scope>
    <source>
        <strain evidence="9">Ka4C1</strain>
    </source>
</reference>
<feature type="compositionally biased region" description="Polar residues" evidence="7">
    <location>
        <begin position="46"/>
        <end position="56"/>
    </location>
</feature>
<dbReference type="InterPro" id="IPR035979">
    <property type="entry name" value="RBD_domain_sf"/>
</dbReference>
<evidence type="ECO:0000259" key="8">
    <source>
        <dbReference type="PROSITE" id="PS50199"/>
    </source>
</evidence>
<dbReference type="Gene3D" id="4.10.1060.10">
    <property type="entry name" value="Zinc finger, RanBP2-type"/>
    <property type="match status" value="1"/>
</dbReference>
<feature type="compositionally biased region" description="Low complexity" evidence="7">
    <location>
        <begin position="58"/>
        <end position="69"/>
    </location>
</feature>
<accession>A0A1I7RIL5</accession>
<reference evidence="12" key="1">
    <citation type="submission" date="2016-11" db="UniProtKB">
        <authorList>
            <consortium name="WormBaseParasite"/>
        </authorList>
    </citation>
    <scope>IDENTIFICATION</scope>
</reference>
<name>A0A1I7RIL5_BURXY</name>
<evidence type="ECO:0000256" key="4">
    <source>
        <dbReference type="ARBA" id="ARBA00022833"/>
    </source>
</evidence>
<gene>
    <name evidence="9" type="ORF">BXYJ_LOCUS10385</name>
</gene>
<proteinExistence type="predicted"/>
<dbReference type="Gene3D" id="3.30.70.330">
    <property type="match status" value="2"/>
</dbReference>
<comment type="subcellular location">
    <subcellularLocation>
        <location evidence="1">Nucleus</location>
    </subcellularLocation>
</comment>
<keyword evidence="4" id="KW-0862">Zinc</keyword>
<dbReference type="SUPFAM" id="SSF54928">
    <property type="entry name" value="RNA-binding domain, RBD"/>
    <property type="match status" value="1"/>
</dbReference>
<dbReference type="EMBL" id="CAJFDI010000004">
    <property type="protein sequence ID" value="CAD5228319.1"/>
    <property type="molecule type" value="Genomic_DNA"/>
</dbReference>
<evidence type="ECO:0000256" key="2">
    <source>
        <dbReference type="ARBA" id="ARBA00022723"/>
    </source>
</evidence>
<dbReference type="AlphaFoldDB" id="A0A1I7RIL5"/>
<dbReference type="EMBL" id="CAJFCV020000004">
    <property type="protein sequence ID" value="CAG9118880.1"/>
    <property type="molecule type" value="Genomic_DNA"/>
</dbReference>
<feature type="compositionally biased region" description="Basic and acidic residues" evidence="7">
    <location>
        <begin position="70"/>
        <end position="80"/>
    </location>
</feature>
<evidence type="ECO:0000313" key="11">
    <source>
        <dbReference type="Proteomes" id="UP000659654"/>
    </source>
</evidence>
<evidence type="ECO:0000256" key="3">
    <source>
        <dbReference type="ARBA" id="ARBA00022771"/>
    </source>
</evidence>
<feature type="region of interest" description="Disordered" evidence="7">
    <location>
        <begin position="613"/>
        <end position="635"/>
    </location>
</feature>
<evidence type="ECO:0000313" key="12">
    <source>
        <dbReference type="WBParaSite" id="BXY_0054700.1"/>
    </source>
</evidence>
<feature type="domain" description="RanBP2-type" evidence="8">
    <location>
        <begin position="275"/>
        <end position="307"/>
    </location>
</feature>
<dbReference type="InterPro" id="IPR001876">
    <property type="entry name" value="Znf_RanBP2"/>
</dbReference>
<dbReference type="Pfam" id="PF17780">
    <property type="entry name" value="OCRE"/>
    <property type="match status" value="1"/>
</dbReference>
<dbReference type="InterPro" id="IPR012677">
    <property type="entry name" value="Nucleotide-bd_a/b_plait_sf"/>
</dbReference>
<evidence type="ECO:0000256" key="5">
    <source>
        <dbReference type="ARBA" id="ARBA00023242"/>
    </source>
</evidence>
<evidence type="ECO:0000313" key="9">
    <source>
        <dbReference type="EMBL" id="CAD5228319.1"/>
    </source>
</evidence>
<organism evidence="10 12">
    <name type="scientific">Bursaphelenchus xylophilus</name>
    <name type="common">Pinewood nematode worm</name>
    <name type="synonym">Aphelenchoides xylophilus</name>
    <dbReference type="NCBI Taxonomy" id="6326"/>
    <lineage>
        <taxon>Eukaryota</taxon>
        <taxon>Metazoa</taxon>
        <taxon>Ecdysozoa</taxon>
        <taxon>Nematoda</taxon>
        <taxon>Chromadorea</taxon>
        <taxon>Rhabditida</taxon>
        <taxon>Tylenchina</taxon>
        <taxon>Tylenchomorpha</taxon>
        <taxon>Aphelenchoidea</taxon>
        <taxon>Aphelenchoididae</taxon>
        <taxon>Bursaphelenchus</taxon>
    </lineage>
</organism>
<feature type="region of interest" description="Disordered" evidence="7">
    <location>
        <begin position="1"/>
        <end position="181"/>
    </location>
</feature>
<dbReference type="eggNOG" id="KOG0154">
    <property type="taxonomic scope" value="Eukaryota"/>
</dbReference>
<dbReference type="GO" id="GO:0008270">
    <property type="term" value="F:zinc ion binding"/>
    <property type="evidence" value="ECO:0007669"/>
    <property type="project" value="UniProtKB-KW"/>
</dbReference>
<dbReference type="Proteomes" id="UP000095284">
    <property type="component" value="Unplaced"/>
</dbReference>